<keyword evidence="2" id="KW-1133">Transmembrane helix</keyword>
<dbReference type="Proteomes" id="UP000241829">
    <property type="component" value="Chromosome"/>
</dbReference>
<feature type="transmembrane region" description="Helical" evidence="2">
    <location>
        <begin position="206"/>
        <end position="224"/>
    </location>
</feature>
<feature type="region of interest" description="Disordered" evidence="1">
    <location>
        <begin position="99"/>
        <end position="127"/>
    </location>
</feature>
<gene>
    <name evidence="3" type="ORF">C7H73_02370</name>
</gene>
<evidence type="ECO:0000313" key="4">
    <source>
        <dbReference type="Proteomes" id="UP000241829"/>
    </source>
</evidence>
<feature type="transmembrane region" description="Helical" evidence="2">
    <location>
        <begin position="174"/>
        <end position="200"/>
    </location>
</feature>
<keyword evidence="2" id="KW-0812">Transmembrane</keyword>
<proteinExistence type="predicted"/>
<keyword evidence="2" id="KW-0472">Membrane</keyword>
<feature type="transmembrane region" description="Helical" evidence="2">
    <location>
        <begin position="66"/>
        <end position="88"/>
    </location>
</feature>
<dbReference type="AlphaFoldDB" id="A0A2P1NHW6"/>
<reference evidence="4" key="1">
    <citation type="submission" date="2018-03" db="EMBL/GenBank/DDBJ databases">
        <title>Genome sequencing of Melaminivora sp. strain SC2-7.</title>
        <authorList>
            <person name="Kim S.-J."/>
            <person name="Heo J."/>
            <person name="Ahn J.-H."/>
            <person name="Kwon S.-W."/>
        </authorList>
    </citation>
    <scope>NUCLEOTIDE SEQUENCE [LARGE SCALE GENOMIC DNA]</scope>
    <source>
        <strain evidence="4">SC2-7</strain>
    </source>
</reference>
<evidence type="ECO:0000256" key="1">
    <source>
        <dbReference type="SAM" id="MobiDB-lite"/>
    </source>
</evidence>
<evidence type="ECO:0000313" key="3">
    <source>
        <dbReference type="EMBL" id="AVP56635.1"/>
    </source>
</evidence>
<dbReference type="RefSeq" id="WP_106845195.1">
    <property type="nucleotide sequence ID" value="NZ_CP027792.1"/>
</dbReference>
<dbReference type="KEGG" id="melm:C7H73_02370"/>
<feature type="transmembrane region" description="Helical" evidence="2">
    <location>
        <begin position="244"/>
        <end position="262"/>
    </location>
</feature>
<feature type="transmembrane region" description="Helical" evidence="2">
    <location>
        <begin position="37"/>
        <end position="60"/>
    </location>
</feature>
<sequence>MSRRAAPARKAASGWGRVHAPQRALATSLARRHSLRLHGWIIGSFMLALMWSVSRLLMALGMQSLALRYLATLGVGYLAYLLVLRLWAGWLVRSPKRRKDEGSSWVDGGLPSVDGRSGGASSSWSSGGGGRFAGGGASGDFGGSAEAGTGLFDGSLGDAASGALDAAAGADEGAVVVVPVLAIFVLGAALLAGAGALAWLYFSSEVLLAVAVELAFSVAAARALMGAERAGWLGAAVRLTWKPLLAATVCAALLGAAVQYALPEAQSLPHAVRLLRGR</sequence>
<dbReference type="EMBL" id="CP027792">
    <property type="protein sequence ID" value="AVP56635.1"/>
    <property type="molecule type" value="Genomic_DNA"/>
</dbReference>
<name>A0A2P1NHW6_9BURK</name>
<keyword evidence="4" id="KW-1185">Reference proteome</keyword>
<dbReference type="OrthoDB" id="8797195at2"/>
<accession>A0A2P1NHW6</accession>
<evidence type="ECO:0000256" key="2">
    <source>
        <dbReference type="SAM" id="Phobius"/>
    </source>
</evidence>
<protein>
    <submittedName>
        <fullName evidence="3">Uncharacterized protein</fullName>
    </submittedName>
</protein>
<organism evidence="3 4">
    <name type="scientific">Pulveribacter suum</name>
    <dbReference type="NCBI Taxonomy" id="2116657"/>
    <lineage>
        <taxon>Bacteria</taxon>
        <taxon>Pseudomonadati</taxon>
        <taxon>Pseudomonadota</taxon>
        <taxon>Betaproteobacteria</taxon>
        <taxon>Burkholderiales</taxon>
        <taxon>Comamonadaceae</taxon>
        <taxon>Pulveribacter</taxon>
    </lineage>
</organism>